<name>Q0W656_METAR</name>
<dbReference type="STRING" id="351160.RCIX759"/>
<dbReference type="EMBL" id="AM114193">
    <property type="protein sequence ID" value="CAJ36137.1"/>
    <property type="molecule type" value="Genomic_DNA"/>
</dbReference>
<dbReference type="CDD" id="cd02440">
    <property type="entry name" value="AdoMet_MTases"/>
    <property type="match status" value="1"/>
</dbReference>
<accession>Q0W656</accession>
<dbReference type="eggNOG" id="arCOG01776">
    <property type="taxonomic scope" value="Archaea"/>
</dbReference>
<sequence>MQSPLYWSGSLYSAGITMMHGRTLHKRYSYIARHAGDSVIDVGCGTGKLFEYLPPDSTYLGIDLNDNFLRHARKRGRNVMKQDALTFDRFHEFDACVVMDVLHHINPRHEEFVERVLRDVRKRVIICEPFEVPGRNRITKNLVKLIDDDGINSQDESWMDKNTLRRFYDSFDPVSVEEVGQAMIAVYEK</sequence>
<dbReference type="KEGG" id="rci:RCIX759"/>
<dbReference type="InterPro" id="IPR029063">
    <property type="entry name" value="SAM-dependent_MTases_sf"/>
</dbReference>
<dbReference type="Pfam" id="PF08241">
    <property type="entry name" value="Methyltransf_11"/>
    <property type="match status" value="1"/>
</dbReference>
<evidence type="ECO:0000313" key="3">
    <source>
        <dbReference type="Proteomes" id="UP000000663"/>
    </source>
</evidence>
<dbReference type="RefSeq" id="WP_012036374.1">
    <property type="nucleotide sequence ID" value="NC_009464.1"/>
</dbReference>
<dbReference type="OrthoDB" id="147504at2157"/>
<evidence type="ECO:0000259" key="1">
    <source>
        <dbReference type="Pfam" id="PF08241"/>
    </source>
</evidence>
<dbReference type="AlphaFoldDB" id="Q0W656"/>
<dbReference type="PANTHER" id="PTHR43861">
    <property type="entry name" value="TRANS-ACONITATE 2-METHYLTRANSFERASE-RELATED"/>
    <property type="match status" value="1"/>
</dbReference>
<evidence type="ECO:0000313" key="2">
    <source>
        <dbReference type="EMBL" id="CAJ36137.1"/>
    </source>
</evidence>
<dbReference type="GO" id="GO:0008757">
    <property type="term" value="F:S-adenosylmethionine-dependent methyltransferase activity"/>
    <property type="evidence" value="ECO:0007669"/>
    <property type="project" value="InterPro"/>
</dbReference>
<organism evidence="2 3">
    <name type="scientific">Methanocella arvoryzae (strain DSM 22066 / NBRC 105507 / MRE50)</name>
    <dbReference type="NCBI Taxonomy" id="351160"/>
    <lineage>
        <taxon>Archaea</taxon>
        <taxon>Methanobacteriati</taxon>
        <taxon>Methanobacteriota</taxon>
        <taxon>Stenosarchaea group</taxon>
        <taxon>Methanomicrobia</taxon>
        <taxon>Methanocellales</taxon>
        <taxon>Methanocellaceae</taxon>
        <taxon>Methanocella</taxon>
    </lineage>
</organism>
<dbReference type="GeneID" id="5144083"/>
<protein>
    <recommendedName>
        <fullName evidence="1">Methyltransferase type 11 domain-containing protein</fullName>
    </recommendedName>
</protein>
<dbReference type="SUPFAM" id="SSF53335">
    <property type="entry name" value="S-adenosyl-L-methionine-dependent methyltransferases"/>
    <property type="match status" value="1"/>
</dbReference>
<dbReference type="InterPro" id="IPR013216">
    <property type="entry name" value="Methyltransf_11"/>
</dbReference>
<keyword evidence="3" id="KW-1185">Reference proteome</keyword>
<dbReference type="Gene3D" id="3.40.50.150">
    <property type="entry name" value="Vaccinia Virus protein VP39"/>
    <property type="match status" value="1"/>
</dbReference>
<dbReference type="Proteomes" id="UP000000663">
    <property type="component" value="Chromosome"/>
</dbReference>
<feature type="domain" description="Methyltransferase type 11" evidence="1">
    <location>
        <begin position="40"/>
        <end position="122"/>
    </location>
</feature>
<reference evidence="2 3" key="1">
    <citation type="journal article" date="2006" name="Science">
        <title>Genome of rice cluster I archaea -- the key methane producers in the rice rhizosphere.</title>
        <authorList>
            <person name="Erkel C."/>
            <person name="Kube M."/>
            <person name="Reinhardt R."/>
            <person name="Liesack W."/>
        </authorList>
    </citation>
    <scope>NUCLEOTIDE SEQUENCE [LARGE SCALE GENOMIC DNA]</scope>
    <source>
        <strain evidence="3">DSM 22066 / NBRC 105507 / MRE50</strain>
    </source>
</reference>
<gene>
    <name evidence="2" type="ORF">RCIX759</name>
</gene>
<proteinExistence type="predicted"/>